<feature type="domain" description="DprA winged helix" evidence="3">
    <location>
        <begin position="318"/>
        <end position="377"/>
    </location>
</feature>
<dbReference type="InterPro" id="IPR041614">
    <property type="entry name" value="DprA_WH"/>
</dbReference>
<dbReference type="Pfam" id="PF17782">
    <property type="entry name" value="WHD_DprA"/>
    <property type="match status" value="1"/>
</dbReference>
<evidence type="ECO:0000313" key="4">
    <source>
        <dbReference type="EMBL" id="QXX77745.1"/>
    </source>
</evidence>
<proteinExistence type="inferred from homology"/>
<evidence type="ECO:0000259" key="2">
    <source>
        <dbReference type="Pfam" id="PF02481"/>
    </source>
</evidence>
<dbReference type="PANTHER" id="PTHR43022:SF1">
    <property type="entry name" value="PROTEIN SMF"/>
    <property type="match status" value="1"/>
</dbReference>
<dbReference type="InterPro" id="IPR057666">
    <property type="entry name" value="DrpA_SLOG"/>
</dbReference>
<evidence type="ECO:0000313" key="5">
    <source>
        <dbReference type="Proteomes" id="UP000826050"/>
    </source>
</evidence>
<dbReference type="EMBL" id="CP049362">
    <property type="protein sequence ID" value="QXX77745.1"/>
    <property type="molecule type" value="Genomic_DNA"/>
</dbReference>
<gene>
    <name evidence="4" type="primary">dprA</name>
    <name evidence="4" type="ORF">FE795_01065</name>
</gene>
<reference evidence="4 5" key="1">
    <citation type="submission" date="2020-02" db="EMBL/GenBank/DDBJ databases">
        <title>Partial ammonium oxidation to N2 by heterotrophic bacteria.</title>
        <authorList>
            <person name="Wu M."/>
        </authorList>
    </citation>
    <scope>NUCLEOTIDE SEQUENCE [LARGE SCALE GENOMIC DNA]</scope>
    <source>
        <strain evidence="4 5">HO-1</strain>
    </source>
</reference>
<accession>A0ABX8SNZ3</accession>
<dbReference type="InterPro" id="IPR003488">
    <property type="entry name" value="DprA"/>
</dbReference>
<evidence type="ECO:0000256" key="1">
    <source>
        <dbReference type="ARBA" id="ARBA00006525"/>
    </source>
</evidence>
<dbReference type="RefSeq" id="WP_219235446.1">
    <property type="nucleotide sequence ID" value="NZ_CP049362.1"/>
</dbReference>
<dbReference type="Proteomes" id="UP000826050">
    <property type="component" value="Chromosome"/>
</dbReference>
<evidence type="ECO:0000259" key="3">
    <source>
        <dbReference type="Pfam" id="PF17782"/>
    </source>
</evidence>
<sequence length="384" mass="40968">MPHYFSSDEISEELHAWLRLSLEPGLAPAQARQLLAACGLPPHIYQSSVQTLSRHIPGELAVQLSQEPVKELQALIDQTVQWLKQPGHHIVTLADASYPAALLDLHDAPLLLYANGDLGILQRKGLAIVGARNATQSGQETATDFAHTLATKGWCIISGLASGIDQAAHKGALQAGSQGAGTLAVMGTGLDLVYPAAHRDLAHQISAQGLLLSEFPLGTRALPHHFPRRNRIVAALSKGVLVVEAAKQSGSLITARLAGELGREVFAIPGSINSPLARGCHALIRQGAKLVESAQDILDELGNAQGDVCRDTPARPGPTPHAHDSLPEELRPILERIDFAPLTPEQLMRRTGLLATELPAFLAELELAGCIEALPDGRFQRLKP</sequence>
<keyword evidence="5" id="KW-1185">Reference proteome</keyword>
<organism evidence="4 5">
    <name type="scientific">Alcaligenes ammonioxydans</name>
    <dbReference type="NCBI Taxonomy" id="2582914"/>
    <lineage>
        <taxon>Bacteria</taxon>
        <taxon>Pseudomonadati</taxon>
        <taxon>Pseudomonadota</taxon>
        <taxon>Betaproteobacteria</taxon>
        <taxon>Burkholderiales</taxon>
        <taxon>Alcaligenaceae</taxon>
        <taxon>Alcaligenes</taxon>
    </lineage>
</organism>
<comment type="similarity">
    <text evidence="1">Belongs to the DprA/Smf family.</text>
</comment>
<dbReference type="NCBIfam" id="TIGR00732">
    <property type="entry name" value="dprA"/>
    <property type="match status" value="1"/>
</dbReference>
<protein>
    <submittedName>
        <fullName evidence="4">DNA-protecting protein DprA</fullName>
    </submittedName>
</protein>
<dbReference type="Pfam" id="PF02481">
    <property type="entry name" value="DNA_processg_A"/>
    <property type="match status" value="1"/>
</dbReference>
<feature type="domain" description="Smf/DprA SLOG" evidence="2">
    <location>
        <begin position="90"/>
        <end position="301"/>
    </location>
</feature>
<dbReference type="PANTHER" id="PTHR43022">
    <property type="entry name" value="PROTEIN SMF"/>
    <property type="match status" value="1"/>
</dbReference>
<name>A0ABX8SNZ3_9BURK</name>